<dbReference type="InterPro" id="IPR015408">
    <property type="entry name" value="Znf_Mcm10/DnaG"/>
</dbReference>
<dbReference type="GO" id="GO:0008270">
    <property type="term" value="F:zinc ion binding"/>
    <property type="evidence" value="ECO:0007669"/>
    <property type="project" value="UniProtKB-KW"/>
</dbReference>
<reference evidence="10 11" key="1">
    <citation type="submission" date="2020-02" db="EMBL/GenBank/DDBJ databases">
        <title>Draft genome sequence of Haematococcus lacustris strain NIES-144.</title>
        <authorList>
            <person name="Morimoto D."/>
            <person name="Nakagawa S."/>
            <person name="Yoshida T."/>
            <person name="Sawayama S."/>
        </authorList>
    </citation>
    <scope>NUCLEOTIDE SEQUENCE [LARGE SCALE GENOMIC DNA]</scope>
    <source>
        <strain evidence="10 11">NIES-144</strain>
    </source>
</reference>
<comment type="subcellular location">
    <subcellularLocation>
        <location evidence="1">Nucleus</location>
    </subcellularLocation>
</comment>
<dbReference type="GO" id="GO:0003688">
    <property type="term" value="F:DNA replication origin binding"/>
    <property type="evidence" value="ECO:0007669"/>
    <property type="project" value="TreeGrafter"/>
</dbReference>
<dbReference type="PANTHER" id="PTHR13454:SF11">
    <property type="entry name" value="PROTEIN MCM10 HOMOLOG"/>
    <property type="match status" value="1"/>
</dbReference>
<sequence>METPCTLELVSSKHKTFPAAYWVVAEGKTGSMYSRWQLSDLAGTSITLFLFGQAHKELYKESEGSVVIVRAAKLKREERGPGQVSMSVEQPEQVQRIGHSPDFGFCLGKKQDGGRCSAVVNRSQCEFCVHHAKTALRQLQAKRPELSGAGRSLFERQLVPIVNKAEAQRRARAQAGRAHPSLHGQQLADTAQQLLVARGAGGKRTRGLDAVLAVAQQDEDQ</sequence>
<evidence type="ECO:0000256" key="4">
    <source>
        <dbReference type="ARBA" id="ARBA00022723"/>
    </source>
</evidence>
<protein>
    <submittedName>
        <fullName evidence="10">Mcm10 domain-containing protein</fullName>
    </submittedName>
</protein>
<organism evidence="10 11">
    <name type="scientific">Haematococcus lacustris</name>
    <name type="common">Green alga</name>
    <name type="synonym">Haematococcus pluvialis</name>
    <dbReference type="NCBI Taxonomy" id="44745"/>
    <lineage>
        <taxon>Eukaryota</taxon>
        <taxon>Viridiplantae</taxon>
        <taxon>Chlorophyta</taxon>
        <taxon>core chlorophytes</taxon>
        <taxon>Chlorophyceae</taxon>
        <taxon>CS clade</taxon>
        <taxon>Chlamydomonadales</taxon>
        <taxon>Haematococcaceae</taxon>
        <taxon>Haematococcus</taxon>
    </lineage>
</organism>
<comment type="caution">
    <text evidence="10">The sequence shown here is derived from an EMBL/GenBank/DDBJ whole genome shotgun (WGS) entry which is preliminary data.</text>
</comment>
<dbReference type="InterPro" id="IPR012340">
    <property type="entry name" value="NA-bd_OB-fold"/>
</dbReference>
<dbReference type="PANTHER" id="PTHR13454">
    <property type="entry name" value="PROTEIN MCM10 HOMOLOG"/>
    <property type="match status" value="1"/>
</dbReference>
<dbReference type="GO" id="GO:0006270">
    <property type="term" value="P:DNA replication initiation"/>
    <property type="evidence" value="ECO:0007669"/>
    <property type="project" value="InterPro"/>
</dbReference>
<gene>
    <name evidence="10" type="ORF">HaLaN_24840</name>
</gene>
<keyword evidence="4" id="KW-0479">Metal-binding</keyword>
<comment type="similarity">
    <text evidence="2">Belongs to the MCM10 family.</text>
</comment>
<keyword evidence="7" id="KW-0539">Nucleus</keyword>
<dbReference type="Proteomes" id="UP000485058">
    <property type="component" value="Unassembled WGS sequence"/>
</dbReference>
<dbReference type="EMBL" id="BLLF01003194">
    <property type="protein sequence ID" value="GFH26659.1"/>
    <property type="molecule type" value="Genomic_DNA"/>
</dbReference>
<feature type="non-terminal residue" evidence="10">
    <location>
        <position position="1"/>
    </location>
</feature>
<evidence type="ECO:0000256" key="5">
    <source>
        <dbReference type="ARBA" id="ARBA00022771"/>
    </source>
</evidence>
<accession>A0A6A0A1W8</accession>
<dbReference type="GO" id="GO:0003697">
    <property type="term" value="F:single-stranded DNA binding"/>
    <property type="evidence" value="ECO:0007669"/>
    <property type="project" value="InterPro"/>
</dbReference>
<evidence type="ECO:0000256" key="1">
    <source>
        <dbReference type="ARBA" id="ARBA00004123"/>
    </source>
</evidence>
<keyword evidence="11" id="KW-1185">Reference proteome</keyword>
<evidence type="ECO:0000313" key="11">
    <source>
        <dbReference type="Proteomes" id="UP000485058"/>
    </source>
</evidence>
<proteinExistence type="inferred from homology"/>
<feature type="non-terminal residue" evidence="10">
    <location>
        <position position="221"/>
    </location>
</feature>
<keyword evidence="5" id="KW-0863">Zinc-finger</keyword>
<name>A0A6A0A1W8_HAELA</name>
<evidence type="ECO:0000256" key="3">
    <source>
        <dbReference type="ARBA" id="ARBA00022705"/>
    </source>
</evidence>
<dbReference type="InterPro" id="IPR040184">
    <property type="entry name" value="Mcm10"/>
</dbReference>
<feature type="domain" description="MCM10 OB-fold" evidence="9">
    <location>
        <begin position="28"/>
        <end position="94"/>
    </location>
</feature>
<dbReference type="Gene3D" id="2.40.50.140">
    <property type="entry name" value="Nucleic acid-binding proteins"/>
    <property type="match status" value="1"/>
</dbReference>
<feature type="domain" description="Zinc finger Mcm10/DnaG-type" evidence="8">
    <location>
        <begin position="98"/>
        <end position="143"/>
    </location>
</feature>
<dbReference type="AlphaFoldDB" id="A0A6A0A1W8"/>
<evidence type="ECO:0000256" key="6">
    <source>
        <dbReference type="ARBA" id="ARBA00022833"/>
    </source>
</evidence>
<evidence type="ECO:0000259" key="8">
    <source>
        <dbReference type="Pfam" id="PF09329"/>
    </source>
</evidence>
<keyword evidence="6" id="KW-0862">Zinc</keyword>
<evidence type="ECO:0000259" key="9">
    <source>
        <dbReference type="Pfam" id="PF22379"/>
    </source>
</evidence>
<dbReference type="Pfam" id="PF22379">
    <property type="entry name" value="OB_MCM10"/>
    <property type="match status" value="1"/>
</dbReference>
<evidence type="ECO:0000256" key="7">
    <source>
        <dbReference type="ARBA" id="ARBA00023242"/>
    </source>
</evidence>
<evidence type="ECO:0000313" key="10">
    <source>
        <dbReference type="EMBL" id="GFH26659.1"/>
    </source>
</evidence>
<evidence type="ECO:0000256" key="2">
    <source>
        <dbReference type="ARBA" id="ARBA00009679"/>
    </source>
</evidence>
<keyword evidence="3" id="KW-0235">DNA replication</keyword>
<dbReference type="Pfam" id="PF09329">
    <property type="entry name" value="zf-primase"/>
    <property type="match status" value="1"/>
</dbReference>
<dbReference type="GO" id="GO:0043596">
    <property type="term" value="C:nuclear replication fork"/>
    <property type="evidence" value="ECO:0007669"/>
    <property type="project" value="TreeGrafter"/>
</dbReference>
<dbReference type="InterPro" id="IPR055065">
    <property type="entry name" value="OB_MCM10"/>
</dbReference>